<proteinExistence type="predicted"/>
<name>A0A139WQQ1_9CYAN</name>
<comment type="caution">
    <text evidence="1">The sequence shown here is derived from an EMBL/GenBank/DDBJ whole genome shotgun (WGS) entry which is preliminary data.</text>
</comment>
<protein>
    <submittedName>
        <fullName evidence="1">Uncharacterized protein</fullName>
    </submittedName>
</protein>
<sequence length="71" mass="8093">MGKKHIWYEAMVALSTGLTQTPPQPILLSGTKVTTVGNKLEVPLTEEEYLELEANWTQERNDYFHLGHSSY</sequence>
<keyword evidence="2" id="KW-1185">Reference proteome</keyword>
<gene>
    <name evidence="1" type="ORF">WA1_49320</name>
</gene>
<dbReference type="Proteomes" id="UP000076925">
    <property type="component" value="Unassembled WGS sequence"/>
</dbReference>
<evidence type="ECO:0000313" key="2">
    <source>
        <dbReference type="Proteomes" id="UP000076925"/>
    </source>
</evidence>
<dbReference type="AlphaFoldDB" id="A0A139WQQ1"/>
<reference evidence="1 2" key="1">
    <citation type="journal article" date="2013" name="Genome Biol. Evol.">
        <title>Genomes of Stigonematalean cyanobacteria (subsection V) and the evolution of oxygenic photosynthesis from prokaryotes to plastids.</title>
        <authorList>
            <person name="Dagan T."/>
            <person name="Roettger M."/>
            <person name="Stucken K."/>
            <person name="Landan G."/>
            <person name="Koch R."/>
            <person name="Major P."/>
            <person name="Gould S.B."/>
            <person name="Goremykin V.V."/>
            <person name="Rippka R."/>
            <person name="Tandeau de Marsac N."/>
            <person name="Gugger M."/>
            <person name="Lockhart P.J."/>
            <person name="Allen J.F."/>
            <person name="Brune I."/>
            <person name="Maus I."/>
            <person name="Puhler A."/>
            <person name="Martin W.F."/>
        </authorList>
    </citation>
    <scope>NUCLEOTIDE SEQUENCE [LARGE SCALE GENOMIC DNA]</scope>
    <source>
        <strain evidence="1 2">PCC 7110</strain>
    </source>
</reference>
<accession>A0A139WQQ1</accession>
<evidence type="ECO:0000313" key="1">
    <source>
        <dbReference type="EMBL" id="KYC34741.1"/>
    </source>
</evidence>
<dbReference type="EMBL" id="ANNX02000064">
    <property type="protein sequence ID" value="KYC34741.1"/>
    <property type="molecule type" value="Genomic_DNA"/>
</dbReference>
<organism evidence="1 2">
    <name type="scientific">Scytonema hofmannii PCC 7110</name>
    <dbReference type="NCBI Taxonomy" id="128403"/>
    <lineage>
        <taxon>Bacteria</taxon>
        <taxon>Bacillati</taxon>
        <taxon>Cyanobacteriota</taxon>
        <taxon>Cyanophyceae</taxon>
        <taxon>Nostocales</taxon>
        <taxon>Scytonemataceae</taxon>
        <taxon>Scytonema</taxon>
    </lineage>
</organism>
<dbReference type="RefSeq" id="WP_017741198.1">
    <property type="nucleotide sequence ID" value="NZ_KQ976355.1"/>
</dbReference>